<keyword evidence="2" id="KW-0732">Signal</keyword>
<feature type="region of interest" description="Disordered" evidence="1">
    <location>
        <begin position="72"/>
        <end position="93"/>
    </location>
</feature>
<feature type="chain" id="PRO_5015663785" evidence="2">
    <location>
        <begin position="22"/>
        <end position="93"/>
    </location>
</feature>
<reference evidence="4" key="1">
    <citation type="submission" date="2018-01" db="EMBL/GenBank/DDBJ databases">
        <authorList>
            <person name="Peeters C."/>
        </authorList>
    </citation>
    <scope>NUCLEOTIDE SEQUENCE [LARGE SCALE GENOMIC DNA]</scope>
</reference>
<dbReference type="EMBL" id="OGTP01000001">
    <property type="protein sequence ID" value="SPB13224.1"/>
    <property type="molecule type" value="Genomic_DNA"/>
</dbReference>
<feature type="signal peptide" evidence="2">
    <location>
        <begin position="1"/>
        <end position="21"/>
    </location>
</feature>
<keyword evidence="4" id="KW-1185">Reference proteome</keyword>
<evidence type="ECO:0000256" key="2">
    <source>
        <dbReference type="SAM" id="SignalP"/>
    </source>
</evidence>
<accession>A0A2U3HZH9</accession>
<organism evidence="3 4">
    <name type="scientific">Caballeronia novacaledonica</name>
    <dbReference type="NCBI Taxonomy" id="1544861"/>
    <lineage>
        <taxon>Bacteria</taxon>
        <taxon>Pseudomonadati</taxon>
        <taxon>Pseudomonadota</taxon>
        <taxon>Betaproteobacteria</taxon>
        <taxon>Burkholderiales</taxon>
        <taxon>Burkholderiaceae</taxon>
        <taxon>Caballeronia</taxon>
    </lineage>
</organism>
<dbReference type="Proteomes" id="UP000238169">
    <property type="component" value="Unassembled WGS sequence"/>
</dbReference>
<proteinExistence type="predicted"/>
<sequence>MKAIVGAVVALSLAVPVVSFAQASGQSLTRAQVRADLIQAENAGYSPTAWADFPYGEVQAAKFRLAEHKAAKAESSGYGSSSGGRFQAGDIAR</sequence>
<dbReference type="Pfam" id="PF13663">
    <property type="entry name" value="DUF4148"/>
    <property type="match status" value="1"/>
</dbReference>
<protein>
    <submittedName>
        <fullName evidence="3">Membrane protein</fullName>
    </submittedName>
</protein>
<gene>
    <name evidence="3" type="ORF">NOV72_00521</name>
</gene>
<dbReference type="OrthoDB" id="9008714at2"/>
<evidence type="ECO:0000313" key="3">
    <source>
        <dbReference type="EMBL" id="SPB13224.1"/>
    </source>
</evidence>
<name>A0A2U3HZH9_9BURK</name>
<evidence type="ECO:0000313" key="4">
    <source>
        <dbReference type="Proteomes" id="UP000238169"/>
    </source>
</evidence>
<dbReference type="AlphaFoldDB" id="A0A2U3HZH9"/>
<evidence type="ECO:0000256" key="1">
    <source>
        <dbReference type="SAM" id="MobiDB-lite"/>
    </source>
</evidence>
<dbReference type="InterPro" id="IPR025421">
    <property type="entry name" value="DUF4148"/>
</dbReference>